<name>A0A409VV15_9AGAR</name>
<reference evidence="1 2" key="1">
    <citation type="journal article" date="2018" name="Evol. Lett.">
        <title>Horizontal gene cluster transfer increased hallucinogenic mushroom diversity.</title>
        <authorList>
            <person name="Reynolds H.T."/>
            <person name="Vijayakumar V."/>
            <person name="Gluck-Thaler E."/>
            <person name="Korotkin H.B."/>
            <person name="Matheny P.B."/>
            <person name="Slot J.C."/>
        </authorList>
    </citation>
    <scope>NUCLEOTIDE SEQUENCE [LARGE SCALE GENOMIC DNA]</scope>
    <source>
        <strain evidence="1 2">SRW20</strain>
    </source>
</reference>
<gene>
    <name evidence="1" type="ORF">CVT26_013424</name>
</gene>
<dbReference type="Proteomes" id="UP000284706">
    <property type="component" value="Unassembled WGS sequence"/>
</dbReference>
<accession>A0A409VV15</accession>
<dbReference type="EMBL" id="NHYE01005553">
    <property type="protein sequence ID" value="PPQ70090.1"/>
    <property type="molecule type" value="Genomic_DNA"/>
</dbReference>
<proteinExistence type="predicted"/>
<keyword evidence="2" id="KW-1185">Reference proteome</keyword>
<evidence type="ECO:0000313" key="2">
    <source>
        <dbReference type="Proteomes" id="UP000284706"/>
    </source>
</evidence>
<sequence>MPEGTEAITEGKHVDKFVTEQPPGHRRLRAVLIDATNKEAGSSAPGSLAAEGHVFELESSADVLRGQTHNQTGVYPPMYSDPLDIPIHCRGLILCGVALDPRNVILKFQDNRNAEAWVQIQLLKHTVVQIYTQEDWKEAICQVPRQSRGFKVGVAFEFKKHVMAFLTLDLLIQVHWSTSRTGLPAQNPDVYLDFRLFLSKVVKWMTEQRGDDPYRPKARTGNALSAVKSSGTFPGVGVYTASEVFHRAEAEVFDSPSRTARLCAALYHFMVLAHTDVWKMVESHMHGYVLAVEREDRLKYAKMLHVYGKEQATVSDRFKNLWNDYQAFISRRLNIPETWTRSPDNSPFDVFEPTLISHALRLQKLNLGSLIFGKDHWQRLCRIEDLPESCVSDDNPLRSSRKAKPRQSRQLKAMVYDQTRANDPPLGVTIQNTGLYTVGPLDYCAIGRLVRGRAGTKLLVCDNDPREKIFYAQRLALAKATAKLITPNAKKQGLSKALKRRVLKDLPISSNILPSSPLEPERPAKRRRLSADKHIALDVIHNSL</sequence>
<dbReference type="OrthoDB" id="3268838at2759"/>
<organism evidence="1 2">
    <name type="scientific">Gymnopilus dilepis</name>
    <dbReference type="NCBI Taxonomy" id="231916"/>
    <lineage>
        <taxon>Eukaryota</taxon>
        <taxon>Fungi</taxon>
        <taxon>Dikarya</taxon>
        <taxon>Basidiomycota</taxon>
        <taxon>Agaricomycotina</taxon>
        <taxon>Agaricomycetes</taxon>
        <taxon>Agaricomycetidae</taxon>
        <taxon>Agaricales</taxon>
        <taxon>Agaricineae</taxon>
        <taxon>Hymenogastraceae</taxon>
        <taxon>Gymnopilus</taxon>
    </lineage>
</organism>
<protein>
    <submittedName>
        <fullName evidence="1">Uncharacterized protein</fullName>
    </submittedName>
</protein>
<comment type="caution">
    <text evidence="1">The sequence shown here is derived from an EMBL/GenBank/DDBJ whole genome shotgun (WGS) entry which is preliminary data.</text>
</comment>
<dbReference type="STRING" id="231916.A0A409VV15"/>
<dbReference type="InParanoid" id="A0A409VV15"/>
<dbReference type="AlphaFoldDB" id="A0A409VV15"/>
<evidence type="ECO:0000313" key="1">
    <source>
        <dbReference type="EMBL" id="PPQ70090.1"/>
    </source>
</evidence>